<dbReference type="PANTHER" id="PTHR34983:SF2">
    <property type="entry name" value="ENDO-BETA-1,4-GALACTANASE"/>
    <property type="match status" value="1"/>
</dbReference>
<name>A0A1S1Z145_FLAPC</name>
<evidence type="ECO:0000313" key="6">
    <source>
        <dbReference type="Proteomes" id="UP000179797"/>
    </source>
</evidence>
<dbReference type="AlphaFoldDB" id="A0A1S1Z145"/>
<dbReference type="Proteomes" id="UP000179797">
    <property type="component" value="Unassembled WGS sequence"/>
</dbReference>
<sequence>MNIKNSILMVAAVFFMISCLKVEDKIRPQTPDEEGDNPVTPPTENSFYFGADLSYVNQILAHGGDFKLDGVSKNPYEIFAEKGTNLVRVRLWHNPSWHNTLYPDGEIYSNLSDVEKTITEAKANNMEVILDFHYSDTWADPEKQDVPEAWKEITSLEVLSDSIYNYTYNTLVDLKSKGLMPEMVQIGNEINQGILSTGQSENFPNVSVFDGNWTEQKQLLNRGIEAVHAVNETSDIKAKTIIHIADPSHVEWWFDEGLTGDDAINCDIIGISYYPLWHDGISFNGLEGAIASIKNKFNKDILIVETAYPWTTEAGDDYNNLFGGQTSLTGYDFTLEGQHKFLHDLTQKMMNAGAIGVVYWEPSWVAVPIKTLWGEGSSWENCAFFDYENHNANSAFDYMTDEYE</sequence>
<accession>A0A1S1Z145</accession>
<proteinExistence type="inferred from homology"/>
<dbReference type="RefSeq" id="WP_052432043.1">
    <property type="nucleotide sequence ID" value="NZ_JRYR02000001.1"/>
</dbReference>
<comment type="caution">
    <text evidence="5">The sequence shown here is derived from an EMBL/GenBank/DDBJ whole genome shotgun (WGS) entry which is preliminary data.</text>
</comment>
<evidence type="ECO:0000313" key="5">
    <source>
        <dbReference type="EMBL" id="OHX66989.1"/>
    </source>
</evidence>
<dbReference type="GO" id="GO:0045490">
    <property type="term" value="P:pectin catabolic process"/>
    <property type="evidence" value="ECO:0007669"/>
    <property type="project" value="TreeGrafter"/>
</dbReference>
<evidence type="ECO:0000256" key="4">
    <source>
        <dbReference type="RuleBase" id="RU361192"/>
    </source>
</evidence>
<dbReference type="SUPFAM" id="SSF51445">
    <property type="entry name" value="(Trans)glycosidases"/>
    <property type="match status" value="1"/>
</dbReference>
<organism evidence="5 6">
    <name type="scientific">Flammeovirga pacifica</name>
    <dbReference type="NCBI Taxonomy" id="915059"/>
    <lineage>
        <taxon>Bacteria</taxon>
        <taxon>Pseudomonadati</taxon>
        <taxon>Bacteroidota</taxon>
        <taxon>Cytophagia</taxon>
        <taxon>Cytophagales</taxon>
        <taxon>Flammeovirgaceae</taxon>
        <taxon>Flammeovirga</taxon>
    </lineage>
</organism>
<evidence type="ECO:0000256" key="3">
    <source>
        <dbReference type="ARBA" id="ARBA00023295"/>
    </source>
</evidence>
<protein>
    <recommendedName>
        <fullName evidence="4">Arabinogalactan endo-beta-1,4-galactanase</fullName>
        <ecNumber evidence="4">3.2.1.89</ecNumber>
    </recommendedName>
</protein>
<evidence type="ECO:0000256" key="2">
    <source>
        <dbReference type="ARBA" id="ARBA00022801"/>
    </source>
</evidence>
<keyword evidence="2 4" id="KW-0378">Hydrolase</keyword>
<comment type="catalytic activity">
    <reaction evidence="4">
        <text>The enzyme specifically hydrolyzes (1-&gt;4)-beta-D-galactosidic linkages in type I arabinogalactans.</text>
        <dbReference type="EC" id="3.2.1.89"/>
    </reaction>
</comment>
<dbReference type="Gene3D" id="3.20.20.80">
    <property type="entry name" value="Glycosidases"/>
    <property type="match status" value="1"/>
</dbReference>
<dbReference type="GO" id="GO:0031218">
    <property type="term" value="F:arabinogalactan endo-1,4-beta-galactosidase activity"/>
    <property type="evidence" value="ECO:0007669"/>
    <property type="project" value="UniProtKB-EC"/>
</dbReference>
<gene>
    <name evidence="5" type="ORF">NH26_11860</name>
</gene>
<dbReference type="PROSITE" id="PS51257">
    <property type="entry name" value="PROKAR_LIPOPROTEIN"/>
    <property type="match status" value="1"/>
</dbReference>
<dbReference type="InterPro" id="IPR011683">
    <property type="entry name" value="Glyco_hydro_53"/>
</dbReference>
<dbReference type="InterPro" id="IPR017853">
    <property type="entry name" value="GH"/>
</dbReference>
<dbReference type="EMBL" id="JRYR02000001">
    <property type="protein sequence ID" value="OHX66989.1"/>
    <property type="molecule type" value="Genomic_DNA"/>
</dbReference>
<keyword evidence="6" id="KW-1185">Reference proteome</keyword>
<dbReference type="STRING" id="915059.NH26_11860"/>
<keyword evidence="3 4" id="KW-0326">Glycosidase</keyword>
<dbReference type="PANTHER" id="PTHR34983">
    <property type="entry name" value="ARABINOGALACTAN ENDO-BETA-1,4-GALACTANASE A"/>
    <property type="match status" value="1"/>
</dbReference>
<dbReference type="GO" id="GO:0015926">
    <property type="term" value="F:glucosidase activity"/>
    <property type="evidence" value="ECO:0007669"/>
    <property type="project" value="InterPro"/>
</dbReference>
<reference evidence="5 6" key="1">
    <citation type="journal article" date="2012" name="Int. J. Syst. Evol. Microbiol.">
        <title>Flammeovirga pacifica sp. nov., isolated from deep-sea sediment.</title>
        <authorList>
            <person name="Xu H."/>
            <person name="Fu Y."/>
            <person name="Yang N."/>
            <person name="Ding Z."/>
            <person name="Lai Q."/>
            <person name="Zeng R."/>
        </authorList>
    </citation>
    <scope>NUCLEOTIDE SEQUENCE [LARGE SCALE GENOMIC DNA]</scope>
    <source>
        <strain evidence="6">DSM 24597 / LMG 26175 / WPAGA1</strain>
    </source>
</reference>
<dbReference type="Pfam" id="PF07745">
    <property type="entry name" value="Glyco_hydro_53"/>
    <property type="match status" value="1"/>
</dbReference>
<comment type="similarity">
    <text evidence="1 4">Belongs to the glycosyl hydrolase 53 family.</text>
</comment>
<dbReference type="EC" id="3.2.1.89" evidence="4"/>
<evidence type="ECO:0000256" key="1">
    <source>
        <dbReference type="ARBA" id="ARBA00010687"/>
    </source>
</evidence>
<dbReference type="OrthoDB" id="9768786at2"/>